<name>A0AAD2HQB5_9AGAR</name>
<dbReference type="Proteomes" id="UP001295794">
    <property type="component" value="Unassembled WGS sequence"/>
</dbReference>
<evidence type="ECO:0000313" key="1">
    <source>
        <dbReference type="EMBL" id="CAK5280439.1"/>
    </source>
</evidence>
<dbReference type="InterPro" id="IPR011009">
    <property type="entry name" value="Kinase-like_dom_sf"/>
</dbReference>
<sequence length="599" mass="69008">MTDNAVPKKHLEIPFSLDEYEDRNVPEFRLEDRLAFWDGSIRAFLHRRGYALYSICPVFDGASSLMYPTLETCPQPVDDERYAFMDPDNRERVLPKAKPGLENTYPYCREKAYARENRGRAAFAQCIARPDRHAAIKLVRDRSVETHTLMQGEYDCDPFAADVSILGAPLFDGMLHWDVPSRLTAPQALSLLRTVGVQYSELDKQPLPAIPNKFIDVMKYNRWNGLPPDFVERATRPPHDMASEALPEKDLDIPFSLDEYEDREIPEFRIKDRIAFWDGPIRVFLRKHGYVLYNMRAFPEYDLDSVIYPALETPDQLPDDDRYAFVDADYPEREISEHGEDDLYASLCSAPYTREFRGRAAFAQSEARPDRHFAIKLVRAESVEIHTIKLIYEASKEKLVRGLIPVIEIIPFRGHWLVVMPRWGEEVFLPFPTVAGPVYDLIEDLLEGLSFLHSHNIVHRDHSSRNIVVNHIPILTYDDVREFPETRQTLRNAGALRHAIFDFDVALVFPDRSSARLPWMEFYLGARKRTHDVRQGEYDFDPFAADMAILGSVLDDSLRASILTLCSTPDERISSLISPTCRSWHRFSTAYVTGMCPRG</sequence>
<keyword evidence="2" id="KW-1185">Reference proteome</keyword>
<evidence type="ECO:0000313" key="2">
    <source>
        <dbReference type="Proteomes" id="UP001295794"/>
    </source>
</evidence>
<dbReference type="Gene3D" id="1.10.510.10">
    <property type="entry name" value="Transferase(Phosphotransferase) domain 1"/>
    <property type="match status" value="1"/>
</dbReference>
<protein>
    <submittedName>
        <fullName evidence="1">Uncharacterized protein</fullName>
    </submittedName>
</protein>
<proteinExistence type="predicted"/>
<reference evidence="1" key="1">
    <citation type="submission" date="2023-11" db="EMBL/GenBank/DDBJ databases">
        <authorList>
            <person name="De Vega J J."/>
            <person name="De Vega J J."/>
        </authorList>
    </citation>
    <scope>NUCLEOTIDE SEQUENCE</scope>
</reference>
<accession>A0AAD2HQB5</accession>
<gene>
    <name evidence="1" type="ORF">MYCIT1_LOCUS30931</name>
</gene>
<dbReference type="AlphaFoldDB" id="A0AAD2HQB5"/>
<dbReference type="EMBL" id="CAVNYO010000440">
    <property type="protein sequence ID" value="CAK5280439.1"/>
    <property type="molecule type" value="Genomic_DNA"/>
</dbReference>
<organism evidence="1 2">
    <name type="scientific">Mycena citricolor</name>
    <dbReference type="NCBI Taxonomy" id="2018698"/>
    <lineage>
        <taxon>Eukaryota</taxon>
        <taxon>Fungi</taxon>
        <taxon>Dikarya</taxon>
        <taxon>Basidiomycota</taxon>
        <taxon>Agaricomycotina</taxon>
        <taxon>Agaricomycetes</taxon>
        <taxon>Agaricomycetidae</taxon>
        <taxon>Agaricales</taxon>
        <taxon>Marasmiineae</taxon>
        <taxon>Mycenaceae</taxon>
        <taxon>Mycena</taxon>
    </lineage>
</organism>
<dbReference type="SUPFAM" id="SSF56112">
    <property type="entry name" value="Protein kinase-like (PK-like)"/>
    <property type="match status" value="1"/>
</dbReference>
<comment type="caution">
    <text evidence="1">The sequence shown here is derived from an EMBL/GenBank/DDBJ whole genome shotgun (WGS) entry which is preliminary data.</text>
</comment>